<evidence type="ECO:0000256" key="1">
    <source>
        <dbReference type="PROSITE-ProRule" id="PRU00339"/>
    </source>
</evidence>
<dbReference type="Gene3D" id="1.25.40.10">
    <property type="entry name" value="Tetratricopeptide repeat domain"/>
    <property type="match status" value="1"/>
</dbReference>
<dbReference type="InterPro" id="IPR011990">
    <property type="entry name" value="TPR-like_helical_dom_sf"/>
</dbReference>
<dbReference type="AlphaFoldDB" id="A0A2N7RXC0"/>
<dbReference type="InterPro" id="IPR025447">
    <property type="entry name" value="DUF4192"/>
</dbReference>
<evidence type="ECO:0000313" key="2">
    <source>
        <dbReference type="EMBL" id="PMQ18542.1"/>
    </source>
</evidence>
<reference evidence="2 3" key="1">
    <citation type="journal article" date="2017" name="Elife">
        <title>Extensive horizontal gene transfer in cheese-associated bacteria.</title>
        <authorList>
            <person name="Bonham K.S."/>
            <person name="Wolfe B.E."/>
            <person name="Dutton R.J."/>
        </authorList>
    </citation>
    <scope>NUCLEOTIDE SEQUENCE [LARGE SCALE GENOMIC DNA]</scope>
    <source>
        <strain evidence="2 3">JB182</strain>
    </source>
</reference>
<dbReference type="Proteomes" id="UP000235739">
    <property type="component" value="Unassembled WGS sequence"/>
</dbReference>
<dbReference type="PROSITE" id="PS50005">
    <property type="entry name" value="TPR"/>
    <property type="match status" value="1"/>
</dbReference>
<keyword evidence="1" id="KW-0802">TPR repeat</keyword>
<dbReference type="EMBL" id="PNQX01000006">
    <property type="protein sequence ID" value="PMQ18542.1"/>
    <property type="molecule type" value="Genomic_DNA"/>
</dbReference>
<gene>
    <name evidence="2" type="ORF">CIK84_18850</name>
</gene>
<dbReference type="Pfam" id="PF13830">
    <property type="entry name" value="DUF4192"/>
    <property type="match status" value="1"/>
</dbReference>
<accession>A0A2N7RXC0</accession>
<dbReference type="RefSeq" id="WP_102599351.1">
    <property type="nucleotide sequence ID" value="NZ_JABUYH010000090.1"/>
</dbReference>
<sequence>MATINDKVGIASLVRSALHLDPTDSIVLVLCANSSVLATLRIDAHPETEASEFASSVIRILASISEPIDATILVSYEGDKAMTFAQYDELSQRLDLAGAPIAKAVLVTNGQIMDYDGDSTDAVDYAEVYTNPFTLEAMLATGSLRLAEDAPQCTEATEATMDAKAERIAQMAGEDYLSIQARGITAIALQFGNDMMHQIARYLDHGKVTEDMAGWIAGTYALRMGRDTATAALAGTASTEQELAELLMGDTLIADRKIFDAGAAMLYEALEFLAGDDRPNVLAALGWTRWMAGQGTEAMKFLDQALAIDPEHRLSHLQRRLFTSGKLPKSASTPDK</sequence>
<organism evidence="2 3">
    <name type="scientific">Glutamicibacter arilaitensis</name>
    <dbReference type="NCBI Taxonomy" id="256701"/>
    <lineage>
        <taxon>Bacteria</taxon>
        <taxon>Bacillati</taxon>
        <taxon>Actinomycetota</taxon>
        <taxon>Actinomycetes</taxon>
        <taxon>Micrococcales</taxon>
        <taxon>Micrococcaceae</taxon>
        <taxon>Glutamicibacter</taxon>
    </lineage>
</organism>
<comment type="caution">
    <text evidence="2">The sequence shown here is derived from an EMBL/GenBank/DDBJ whole genome shotgun (WGS) entry which is preliminary data.</text>
</comment>
<proteinExistence type="predicted"/>
<protein>
    <submittedName>
        <fullName evidence="2">Uncharacterized protein</fullName>
    </submittedName>
</protein>
<evidence type="ECO:0000313" key="3">
    <source>
        <dbReference type="Proteomes" id="UP000235739"/>
    </source>
</evidence>
<dbReference type="InterPro" id="IPR019734">
    <property type="entry name" value="TPR_rpt"/>
</dbReference>
<feature type="repeat" description="TPR" evidence="1">
    <location>
        <begin position="279"/>
        <end position="312"/>
    </location>
</feature>
<dbReference type="SUPFAM" id="SSF48452">
    <property type="entry name" value="TPR-like"/>
    <property type="match status" value="1"/>
</dbReference>
<name>A0A2N7RXC0_9MICC</name>